<dbReference type="PANTHER" id="PTHR43943:SF2">
    <property type="entry name" value="DEHYDROGENASE_REDUCTASE 4"/>
    <property type="match status" value="1"/>
</dbReference>
<accession>A0A444ZAI2</accession>
<dbReference type="PANTHER" id="PTHR43943">
    <property type="entry name" value="DEHYDROGENASE/REDUCTASE (SDR FAMILY) MEMBER 4"/>
    <property type="match status" value="1"/>
</dbReference>
<name>A0A444ZAI2_ARAHY</name>
<dbReference type="EMBL" id="SDMP01000015">
    <property type="protein sequence ID" value="RYR11193.1"/>
    <property type="molecule type" value="Genomic_DNA"/>
</dbReference>
<dbReference type="InterPro" id="IPR036291">
    <property type="entry name" value="NAD(P)-bd_dom_sf"/>
</dbReference>
<evidence type="ECO:0000256" key="1">
    <source>
        <dbReference type="ARBA" id="ARBA00006484"/>
    </source>
</evidence>
<proteinExistence type="inferred from homology"/>
<organism evidence="2 3">
    <name type="scientific">Arachis hypogaea</name>
    <name type="common">Peanut</name>
    <dbReference type="NCBI Taxonomy" id="3818"/>
    <lineage>
        <taxon>Eukaryota</taxon>
        <taxon>Viridiplantae</taxon>
        <taxon>Streptophyta</taxon>
        <taxon>Embryophyta</taxon>
        <taxon>Tracheophyta</taxon>
        <taxon>Spermatophyta</taxon>
        <taxon>Magnoliopsida</taxon>
        <taxon>eudicotyledons</taxon>
        <taxon>Gunneridae</taxon>
        <taxon>Pentapetalae</taxon>
        <taxon>rosids</taxon>
        <taxon>fabids</taxon>
        <taxon>Fabales</taxon>
        <taxon>Fabaceae</taxon>
        <taxon>Papilionoideae</taxon>
        <taxon>50 kb inversion clade</taxon>
        <taxon>dalbergioids sensu lato</taxon>
        <taxon>Dalbergieae</taxon>
        <taxon>Pterocarpus clade</taxon>
        <taxon>Arachis</taxon>
    </lineage>
</organism>
<sequence length="187" mass="20395">MRTEGKTGSHHRCWLNPLCSVSPFPSGTGFTIAERLGLEGASVVISSRQQQNVDDATEKLRAKEIEVLALICHVSNDQQRKDLIQKIAQVTLFYSLLSNALSFIKICLNAVEYAVEHYITNVLIDVLTTFMFLQDAAPHLHKGSSVVIISSVAGFNPPASMSMYEVTKTALFGLTKVGTSLALQSVP</sequence>
<reference evidence="2 3" key="1">
    <citation type="submission" date="2019-01" db="EMBL/GenBank/DDBJ databases">
        <title>Sequencing of cultivated peanut Arachis hypogaea provides insights into genome evolution and oil improvement.</title>
        <authorList>
            <person name="Chen X."/>
        </authorList>
    </citation>
    <scope>NUCLEOTIDE SEQUENCE [LARGE SCALE GENOMIC DNA]</scope>
    <source>
        <strain evidence="3">cv. Fuhuasheng</strain>
        <tissue evidence="2">Leaves</tissue>
    </source>
</reference>
<dbReference type="Gene3D" id="3.40.50.720">
    <property type="entry name" value="NAD(P)-binding Rossmann-like Domain"/>
    <property type="match status" value="1"/>
</dbReference>
<dbReference type="STRING" id="3818.A0A444ZAI2"/>
<dbReference type="Proteomes" id="UP000289738">
    <property type="component" value="Chromosome B05"/>
</dbReference>
<evidence type="ECO:0000313" key="3">
    <source>
        <dbReference type="Proteomes" id="UP000289738"/>
    </source>
</evidence>
<comment type="caution">
    <text evidence="2">The sequence shown here is derived from an EMBL/GenBank/DDBJ whole genome shotgun (WGS) entry which is preliminary data.</text>
</comment>
<protein>
    <recommendedName>
        <fullName evidence="4">Tropinone reductase-like</fullName>
    </recommendedName>
</protein>
<keyword evidence="3" id="KW-1185">Reference proteome</keyword>
<comment type="similarity">
    <text evidence="1">Belongs to the short-chain dehydrogenases/reductases (SDR) family.</text>
</comment>
<dbReference type="SUPFAM" id="SSF51735">
    <property type="entry name" value="NAD(P)-binding Rossmann-fold domains"/>
    <property type="match status" value="1"/>
</dbReference>
<gene>
    <name evidence="2" type="ORF">Ahy_B05g079666</name>
</gene>
<dbReference type="InterPro" id="IPR002347">
    <property type="entry name" value="SDR_fam"/>
</dbReference>
<evidence type="ECO:0000313" key="2">
    <source>
        <dbReference type="EMBL" id="RYR11193.1"/>
    </source>
</evidence>
<evidence type="ECO:0008006" key="4">
    <source>
        <dbReference type="Google" id="ProtNLM"/>
    </source>
</evidence>
<dbReference type="AlphaFoldDB" id="A0A444ZAI2"/>
<dbReference type="Pfam" id="PF00106">
    <property type="entry name" value="adh_short"/>
    <property type="match status" value="1"/>
</dbReference>